<dbReference type="InterPro" id="IPR038376">
    <property type="entry name" value="ATP_synth_asu_C_sf"/>
</dbReference>
<dbReference type="GO" id="GO:0043536">
    <property type="term" value="P:positive regulation of blood vessel endothelial cell migration"/>
    <property type="evidence" value="ECO:0007669"/>
    <property type="project" value="Ensembl"/>
</dbReference>
<dbReference type="Pfam" id="PF00006">
    <property type="entry name" value="ATP-synt_ab"/>
    <property type="match status" value="1"/>
</dbReference>
<keyword evidence="10 13" id="KW-0139">CF(1)</keyword>
<dbReference type="InterPro" id="IPR036121">
    <property type="entry name" value="ATPase_F1/V1/A1_a/bsu_N_sf"/>
</dbReference>
<dbReference type="GO" id="GO:0005743">
    <property type="term" value="C:mitochondrial inner membrane"/>
    <property type="evidence" value="ECO:0007669"/>
    <property type="project" value="UniProtKB-SubCell"/>
</dbReference>
<keyword evidence="11 13" id="KW-0066">ATP synthesis</keyword>
<keyword evidence="5 13" id="KW-0547">Nucleotide-binding</keyword>
<evidence type="ECO:0000256" key="10">
    <source>
        <dbReference type="ARBA" id="ARBA00023196"/>
    </source>
</evidence>
<dbReference type="GO" id="GO:0006629">
    <property type="term" value="P:lipid metabolic process"/>
    <property type="evidence" value="ECO:0007669"/>
    <property type="project" value="Ensembl"/>
</dbReference>
<dbReference type="SUPFAM" id="SSF52540">
    <property type="entry name" value="P-loop containing nucleoside triphosphate hydrolases"/>
    <property type="match status" value="1"/>
</dbReference>
<reference evidence="17" key="2">
    <citation type="submission" date="2025-09" db="UniProtKB">
        <authorList>
            <consortium name="Ensembl"/>
        </authorList>
    </citation>
    <scope>IDENTIFICATION</scope>
</reference>
<evidence type="ECO:0000256" key="2">
    <source>
        <dbReference type="ARBA" id="ARBA00004443"/>
    </source>
</evidence>
<evidence type="ECO:0000256" key="8">
    <source>
        <dbReference type="ARBA" id="ARBA00023065"/>
    </source>
</evidence>
<dbReference type="SUPFAM" id="SSF47917">
    <property type="entry name" value="C-terminal domain of alpha and beta subunits of F1 ATP synthase"/>
    <property type="match status" value="1"/>
</dbReference>
<dbReference type="InterPro" id="IPR023366">
    <property type="entry name" value="ATP_synth_asu-like_sf"/>
</dbReference>
<reference evidence="17" key="1">
    <citation type="submission" date="2025-08" db="UniProtKB">
        <authorList>
            <consortium name="Ensembl"/>
        </authorList>
    </citation>
    <scope>IDENTIFICATION</scope>
</reference>
<proteinExistence type="inferred from homology"/>
<evidence type="ECO:0000256" key="9">
    <source>
        <dbReference type="ARBA" id="ARBA00023136"/>
    </source>
</evidence>
<dbReference type="Pfam" id="PF02874">
    <property type="entry name" value="ATP-synt_ab_N"/>
    <property type="match status" value="1"/>
</dbReference>
<dbReference type="STRING" id="379532.ENSPCOP00000011077"/>
<dbReference type="PANTHER" id="PTHR48082:SF2">
    <property type="entry name" value="ATP SYNTHASE SUBUNIT ALPHA, MITOCHONDRIAL"/>
    <property type="match status" value="1"/>
</dbReference>
<evidence type="ECO:0000256" key="3">
    <source>
        <dbReference type="ARBA" id="ARBA00008936"/>
    </source>
</evidence>
<dbReference type="Gene3D" id="3.40.50.300">
    <property type="entry name" value="P-loop containing nucleotide triphosphate hydrolases"/>
    <property type="match status" value="1"/>
</dbReference>
<evidence type="ECO:0000313" key="17">
    <source>
        <dbReference type="Ensembl" id="ENSPCOP00000011077.1"/>
    </source>
</evidence>
<dbReference type="FunFam" id="2.40.30.20:FF:000001">
    <property type="entry name" value="ATP synthase subunit alpha"/>
    <property type="match status" value="1"/>
</dbReference>
<dbReference type="Gene3D" id="2.40.30.20">
    <property type="match status" value="1"/>
</dbReference>
<dbReference type="InterPro" id="IPR020003">
    <property type="entry name" value="ATPase_a/bsu_AS"/>
</dbReference>
<dbReference type="GO" id="GO:0046933">
    <property type="term" value="F:proton-transporting ATP synthase activity, rotational mechanism"/>
    <property type="evidence" value="ECO:0007669"/>
    <property type="project" value="Ensembl"/>
</dbReference>
<dbReference type="CDD" id="cd18113">
    <property type="entry name" value="ATP-synt_F1_alpha_C"/>
    <property type="match status" value="1"/>
</dbReference>
<feature type="domain" description="ATPase F1/V1/A1 complex alpha/beta subunit nucleotide-binding" evidence="14">
    <location>
        <begin position="210"/>
        <end position="433"/>
    </location>
</feature>
<dbReference type="CDD" id="cd01132">
    <property type="entry name" value="F1-ATPase_alpha_CD"/>
    <property type="match status" value="1"/>
</dbReference>
<comment type="function">
    <text evidence="13">Produces ATP from ADP in the presence of a proton gradient across the membrane.</text>
</comment>
<dbReference type="NCBIfam" id="NF009884">
    <property type="entry name" value="PRK13343.1"/>
    <property type="match status" value="1"/>
</dbReference>
<keyword evidence="4 12" id="KW-0813">Transport</keyword>
<feature type="domain" description="ATPase F1/V1/A1 complex alpha/beta subunit N-terminal" evidence="16">
    <location>
        <begin position="87"/>
        <end position="153"/>
    </location>
</feature>
<protein>
    <recommendedName>
        <fullName evidence="13">ATP synthase subunit alpha</fullName>
    </recommendedName>
</protein>
<dbReference type="GO" id="GO:0005524">
    <property type="term" value="F:ATP binding"/>
    <property type="evidence" value="ECO:0007669"/>
    <property type="project" value="UniProtKB-KW"/>
</dbReference>
<dbReference type="HAMAP" id="MF_01346">
    <property type="entry name" value="ATP_synth_alpha_bact"/>
    <property type="match status" value="1"/>
</dbReference>
<dbReference type="GeneTree" id="ENSGT00550000074846"/>
<dbReference type="GO" id="GO:0001937">
    <property type="term" value="P:negative regulation of endothelial cell proliferation"/>
    <property type="evidence" value="ECO:0007669"/>
    <property type="project" value="Ensembl"/>
</dbReference>
<comment type="subcellular location">
    <subcellularLocation>
        <location evidence="1">Cell membrane</location>
        <topology evidence="1">Peripheral membrane protein</topology>
        <orientation evidence="1">Extracellular side</orientation>
    </subcellularLocation>
    <subcellularLocation>
        <location evidence="2">Mitochondrion inner membrane</location>
        <topology evidence="2">Peripheral membrane protein</topology>
        <orientation evidence="2">Matrix side</orientation>
    </subcellularLocation>
</comment>
<evidence type="ECO:0000256" key="13">
    <source>
        <dbReference type="RuleBase" id="RU003551"/>
    </source>
</evidence>
<dbReference type="InterPro" id="IPR004100">
    <property type="entry name" value="ATPase_F1/V1/A1_a/bsu_N"/>
</dbReference>
<keyword evidence="6 12" id="KW-0375">Hydrogen ion transport</keyword>
<keyword evidence="9" id="KW-0472">Membrane</keyword>
<dbReference type="PROSITE" id="PS00152">
    <property type="entry name" value="ATPASE_ALPHA_BETA"/>
    <property type="match status" value="1"/>
</dbReference>
<dbReference type="InterPro" id="IPR000194">
    <property type="entry name" value="ATPase_F1/V1/A1_a/bsu_nucl-bd"/>
</dbReference>
<evidence type="ECO:0000313" key="18">
    <source>
        <dbReference type="Proteomes" id="UP000233160"/>
    </source>
</evidence>
<keyword evidence="18" id="KW-1185">Reference proteome</keyword>
<evidence type="ECO:0000256" key="5">
    <source>
        <dbReference type="ARBA" id="ARBA00022741"/>
    </source>
</evidence>
<keyword evidence="8 12" id="KW-0406">Ion transport</keyword>
<keyword evidence="7 13" id="KW-0067">ATP-binding</keyword>
<dbReference type="InterPro" id="IPR000793">
    <property type="entry name" value="ATP_synth_asu_C"/>
</dbReference>
<evidence type="ECO:0000259" key="16">
    <source>
        <dbReference type="Pfam" id="PF02874"/>
    </source>
</evidence>
<evidence type="ECO:0000259" key="15">
    <source>
        <dbReference type="Pfam" id="PF00306"/>
    </source>
</evidence>
<dbReference type="AlphaFoldDB" id="A0A2K6FAS8"/>
<dbReference type="InterPro" id="IPR027417">
    <property type="entry name" value="P-loop_NTPase"/>
</dbReference>
<dbReference type="Pfam" id="PF00306">
    <property type="entry name" value="ATP-synt_ab_C"/>
    <property type="match status" value="1"/>
</dbReference>
<dbReference type="NCBIfam" id="TIGR00962">
    <property type="entry name" value="atpA"/>
    <property type="match status" value="1"/>
</dbReference>
<dbReference type="InterPro" id="IPR005294">
    <property type="entry name" value="ATP_synth_F1_asu"/>
</dbReference>
<dbReference type="GO" id="GO:0043531">
    <property type="term" value="F:ADP binding"/>
    <property type="evidence" value="ECO:0007669"/>
    <property type="project" value="TreeGrafter"/>
</dbReference>
<dbReference type="GO" id="GO:0042288">
    <property type="term" value="F:MHC class I protein binding"/>
    <property type="evidence" value="ECO:0007669"/>
    <property type="project" value="Ensembl"/>
</dbReference>
<dbReference type="CDD" id="cd18116">
    <property type="entry name" value="ATP-synt_F1_alpha_N"/>
    <property type="match status" value="1"/>
</dbReference>
<dbReference type="FunFam" id="1.20.150.20:FF:000001">
    <property type="entry name" value="ATP synthase subunit alpha"/>
    <property type="match status" value="1"/>
</dbReference>
<evidence type="ECO:0000256" key="11">
    <source>
        <dbReference type="ARBA" id="ARBA00023310"/>
    </source>
</evidence>
<organism evidence="17 18">
    <name type="scientific">Propithecus coquereli</name>
    <name type="common">Coquerel's sifaka</name>
    <name type="synonym">Propithecus verreauxi coquereli</name>
    <dbReference type="NCBI Taxonomy" id="379532"/>
    <lineage>
        <taxon>Eukaryota</taxon>
        <taxon>Metazoa</taxon>
        <taxon>Chordata</taxon>
        <taxon>Craniata</taxon>
        <taxon>Vertebrata</taxon>
        <taxon>Euteleostomi</taxon>
        <taxon>Mammalia</taxon>
        <taxon>Eutheria</taxon>
        <taxon>Euarchontoglires</taxon>
        <taxon>Primates</taxon>
        <taxon>Strepsirrhini</taxon>
        <taxon>Lemuriformes</taxon>
        <taxon>Indriidae</taxon>
        <taxon>Propithecus</taxon>
    </lineage>
</organism>
<evidence type="ECO:0000256" key="12">
    <source>
        <dbReference type="RuleBase" id="RU000339"/>
    </source>
</evidence>
<comment type="similarity">
    <text evidence="3 12">Belongs to the ATPase alpha/beta chains family.</text>
</comment>
<dbReference type="GO" id="GO:0042776">
    <property type="term" value="P:proton motive force-driven mitochondrial ATP synthesis"/>
    <property type="evidence" value="ECO:0007669"/>
    <property type="project" value="Ensembl"/>
</dbReference>
<dbReference type="Gene3D" id="1.20.150.20">
    <property type="entry name" value="ATP synthase alpha/beta chain, C-terminal domain"/>
    <property type="match status" value="1"/>
</dbReference>
<dbReference type="GO" id="GO:0005886">
    <property type="term" value="C:plasma membrane"/>
    <property type="evidence" value="ECO:0007669"/>
    <property type="project" value="UniProtKB-SubCell"/>
</dbReference>
<name>A0A2K6FAS8_PROCO</name>
<evidence type="ECO:0000259" key="14">
    <source>
        <dbReference type="Pfam" id="PF00006"/>
    </source>
</evidence>
<gene>
    <name evidence="17" type="primary">ATP5F1A</name>
</gene>
<dbReference type="GO" id="GO:0045259">
    <property type="term" value="C:proton-transporting ATP synthase complex"/>
    <property type="evidence" value="ECO:0007669"/>
    <property type="project" value="UniProtKB-KW"/>
</dbReference>
<dbReference type="GO" id="GO:0043532">
    <property type="term" value="F:angiostatin binding"/>
    <property type="evidence" value="ECO:0007669"/>
    <property type="project" value="Ensembl"/>
</dbReference>
<feature type="domain" description="ATP synthase alpha subunit C-terminal" evidence="15">
    <location>
        <begin position="440"/>
        <end position="565"/>
    </location>
</feature>
<dbReference type="InterPro" id="IPR033732">
    <property type="entry name" value="ATP_synth_F1_a_nt-bd_dom"/>
</dbReference>
<dbReference type="Proteomes" id="UP000233160">
    <property type="component" value="Unassembled WGS sequence"/>
</dbReference>
<evidence type="ECO:0000256" key="7">
    <source>
        <dbReference type="ARBA" id="ARBA00022840"/>
    </source>
</evidence>
<accession>A0A2K6FAS8</accession>
<dbReference type="PANTHER" id="PTHR48082">
    <property type="entry name" value="ATP SYNTHASE SUBUNIT ALPHA, MITOCHONDRIAL"/>
    <property type="match status" value="1"/>
</dbReference>
<dbReference type="SUPFAM" id="SSF50615">
    <property type="entry name" value="N-terminal domain of alpha and beta subunits of F1 ATP synthase"/>
    <property type="match status" value="1"/>
</dbReference>
<sequence>SARPFCPSQSRGCGCRGAMLSVRVAAAVARALPRRAGLVSRSALGSSFIAARNLHASHTHLQKTGTAEMSSILEERILGADTSVDLEETGRVLSIGDGIARVHGLRNVQAEEMVEFSSGLKGMSLNLEPDNVGVVVFGNDKLIKEGDIVKRTGAIVDVPVGEELLGRVVDALGNAIDGKGPIGSKTRRRVGLKAPGIIPRISVREPMQTGIKAVDSLVPIGRGQRELIIGDRQTGKTSIAIDTIINQKRFNDGTDEKKKLYCIYVAIGQKRSTVAQLVKRLTDADAMKYTIVVSATASDAAPLQYLAPYSGCSMGEYFRDNGKHALIIYDDLSKQAVAYRQMSLLLRRPPGREAYPGDVFYLHSRLLERAAKMNDAFGGGSLTALPVIETQAGDVSAYIPTNVISITDGQIFLETELFYKGIRPAINVGLSVSRVGSAAQTRAMKQVAGTMKLELAQYREVAAFAQFGSDLDAATQQLLSRGVRLTELLKQGQYSPMAIEEQVAVIYAGVRGYLDKLEPSKITKFENAFLSHVVSQHQALLGTIRADGKISEESDAKLKEIVTNFLAGFEA</sequence>
<evidence type="ECO:0000256" key="6">
    <source>
        <dbReference type="ARBA" id="ARBA00022781"/>
    </source>
</evidence>
<dbReference type="FunFam" id="3.40.50.300:FF:002432">
    <property type="entry name" value="ATP synthase subunit alpha, mitochondrial"/>
    <property type="match status" value="1"/>
</dbReference>
<evidence type="ECO:0000256" key="1">
    <source>
        <dbReference type="ARBA" id="ARBA00004296"/>
    </source>
</evidence>
<dbReference type="Ensembl" id="ENSPCOT00000021662.1">
    <property type="protein sequence ID" value="ENSPCOP00000011077.1"/>
    <property type="gene ID" value="ENSPCOG00000017027.1"/>
</dbReference>
<evidence type="ECO:0000256" key="4">
    <source>
        <dbReference type="ARBA" id="ARBA00022448"/>
    </source>
</evidence>